<protein>
    <submittedName>
        <fullName evidence="3">Ribonuclease</fullName>
    </submittedName>
</protein>
<comment type="caution">
    <text evidence="3">The sequence shown here is derived from an EMBL/GenBank/DDBJ whole genome shotgun (WGS) entry which is preliminary data.</text>
</comment>
<keyword evidence="4" id="KW-1185">Reference proteome</keyword>
<evidence type="ECO:0000256" key="1">
    <source>
        <dbReference type="SAM" id="MobiDB-lite"/>
    </source>
</evidence>
<evidence type="ECO:0000313" key="2">
    <source>
        <dbReference type="EMBL" id="RKN15056.1"/>
    </source>
</evidence>
<sequence>MTTPEKSRRQQEEEALERGEAYQDVEGRRTEDPGAGAANADSEAERNAEHLRRGEVGPGAPAQ</sequence>
<feature type="compositionally biased region" description="Basic and acidic residues" evidence="1">
    <location>
        <begin position="43"/>
        <end position="55"/>
    </location>
</feature>
<dbReference type="EMBL" id="RAZS01000012">
    <property type="protein sequence ID" value="RKN15056.1"/>
    <property type="molecule type" value="Genomic_DNA"/>
</dbReference>
<feature type="region of interest" description="Disordered" evidence="1">
    <location>
        <begin position="1"/>
        <end position="63"/>
    </location>
</feature>
<reference evidence="4 5" key="1">
    <citation type="submission" date="2018-09" db="EMBL/GenBank/DDBJ databases">
        <title>Micromonospora sp. nov. MS1-9, isolated from a root of Musa sp.</title>
        <authorList>
            <person name="Kuncharoen N."/>
            <person name="Kudo T."/>
            <person name="Ohkuma M."/>
            <person name="Yuki M."/>
            <person name="Tanasupawat S."/>
        </authorList>
    </citation>
    <scope>NUCLEOTIDE SEQUENCE [LARGE SCALE GENOMIC DNA]</scope>
    <source>
        <strain evidence="3 5">MS1-9</strain>
        <strain evidence="2 4">NGC1-4</strain>
    </source>
</reference>
<name>A0A3A9YER6_9ACTN</name>
<dbReference type="EMBL" id="RAZT01000002">
    <property type="protein sequence ID" value="RKN35715.1"/>
    <property type="molecule type" value="Genomic_DNA"/>
</dbReference>
<evidence type="ECO:0000313" key="3">
    <source>
        <dbReference type="EMBL" id="RKN35715.1"/>
    </source>
</evidence>
<proteinExistence type="predicted"/>
<evidence type="ECO:0000313" key="5">
    <source>
        <dbReference type="Proteomes" id="UP000275865"/>
    </source>
</evidence>
<evidence type="ECO:0000313" key="4">
    <source>
        <dbReference type="Proteomes" id="UP000271548"/>
    </source>
</evidence>
<accession>A0A3A9YER6</accession>
<organism evidence="3 5">
    <name type="scientific">Micromonospora musae</name>
    <dbReference type="NCBI Taxonomy" id="1894970"/>
    <lineage>
        <taxon>Bacteria</taxon>
        <taxon>Bacillati</taxon>
        <taxon>Actinomycetota</taxon>
        <taxon>Actinomycetes</taxon>
        <taxon>Micromonosporales</taxon>
        <taxon>Micromonosporaceae</taxon>
        <taxon>Micromonospora</taxon>
    </lineage>
</organism>
<dbReference type="Proteomes" id="UP000271548">
    <property type="component" value="Unassembled WGS sequence"/>
</dbReference>
<dbReference type="Proteomes" id="UP000275865">
    <property type="component" value="Unassembled WGS sequence"/>
</dbReference>
<dbReference type="RefSeq" id="WP_120682825.1">
    <property type="nucleotide sequence ID" value="NZ_JBEYVH010000058.1"/>
</dbReference>
<feature type="compositionally biased region" description="Basic and acidic residues" evidence="1">
    <location>
        <begin position="1"/>
        <end position="32"/>
    </location>
</feature>
<gene>
    <name evidence="3" type="ORF">D7044_05135</name>
    <name evidence="2" type="ORF">D7147_27450</name>
</gene>
<dbReference type="OrthoDB" id="3397603at2"/>
<dbReference type="AlphaFoldDB" id="A0A3A9YER6"/>